<keyword evidence="7 14" id="KW-0547">Nucleotide-binding</keyword>
<keyword evidence="8 14" id="KW-0418">Kinase</keyword>
<protein>
    <recommendedName>
        <fullName evidence="12 14">Adenosine kinase</fullName>
        <shortName evidence="14">AK</shortName>
        <ecNumber evidence="4 14">2.7.1.20</ecNumber>
    </recommendedName>
    <alternativeName>
        <fullName evidence="14">Adenosine 5'-phosphotransferase</fullName>
    </alternativeName>
</protein>
<dbReference type="PRINTS" id="PR00989">
    <property type="entry name" value="ADENOKINASE"/>
</dbReference>
<dbReference type="AlphaFoldDB" id="A0A0G4GJY5"/>
<keyword evidence="9 14" id="KW-0067">ATP-binding</keyword>
<keyword evidence="10 14" id="KW-0460">Magnesium</keyword>
<name>A0A0G4GJY5_VITBC</name>
<proteinExistence type="inferred from homology"/>
<comment type="cofactor">
    <cofactor evidence="1 14">
        <name>Mg(2+)</name>
        <dbReference type="ChEBI" id="CHEBI:18420"/>
    </cofactor>
</comment>
<evidence type="ECO:0000256" key="7">
    <source>
        <dbReference type="ARBA" id="ARBA00022741"/>
    </source>
</evidence>
<dbReference type="OMA" id="RTMCTYL"/>
<evidence type="ECO:0000256" key="13">
    <source>
        <dbReference type="PIRSR" id="PIRSR601805-1"/>
    </source>
</evidence>
<evidence type="ECO:0000256" key="9">
    <source>
        <dbReference type="ARBA" id="ARBA00022840"/>
    </source>
</evidence>
<dbReference type="STRING" id="1169540.A0A0G4GJY5"/>
<evidence type="ECO:0000313" key="17">
    <source>
        <dbReference type="Proteomes" id="UP000041254"/>
    </source>
</evidence>
<keyword evidence="17" id="KW-1185">Reference proteome</keyword>
<feature type="active site" description="Proton acceptor" evidence="13">
    <location>
        <position position="299"/>
    </location>
</feature>
<accession>A0A0G4GJY5</accession>
<dbReference type="InParanoid" id="A0A0G4GJY5"/>
<dbReference type="CDD" id="cd01168">
    <property type="entry name" value="adenosine_kinase"/>
    <property type="match status" value="1"/>
</dbReference>
<evidence type="ECO:0000256" key="5">
    <source>
        <dbReference type="ARBA" id="ARBA00022679"/>
    </source>
</evidence>
<gene>
    <name evidence="16" type="ORF">Vbra_22771</name>
</gene>
<evidence type="ECO:0000256" key="14">
    <source>
        <dbReference type="RuleBase" id="RU368116"/>
    </source>
</evidence>
<dbReference type="InterPro" id="IPR001805">
    <property type="entry name" value="Adenokinase"/>
</dbReference>
<comment type="catalytic activity">
    <reaction evidence="11 14">
        <text>adenosine + ATP = AMP + ADP + H(+)</text>
        <dbReference type="Rhea" id="RHEA:20824"/>
        <dbReference type="ChEBI" id="CHEBI:15378"/>
        <dbReference type="ChEBI" id="CHEBI:16335"/>
        <dbReference type="ChEBI" id="CHEBI:30616"/>
        <dbReference type="ChEBI" id="CHEBI:456215"/>
        <dbReference type="ChEBI" id="CHEBI:456216"/>
        <dbReference type="EC" id="2.7.1.20"/>
    </reaction>
</comment>
<organism evidence="16 17">
    <name type="scientific">Vitrella brassicaformis (strain CCMP3155)</name>
    <dbReference type="NCBI Taxonomy" id="1169540"/>
    <lineage>
        <taxon>Eukaryota</taxon>
        <taxon>Sar</taxon>
        <taxon>Alveolata</taxon>
        <taxon>Colpodellida</taxon>
        <taxon>Vitrellaceae</taxon>
        <taxon>Vitrella</taxon>
    </lineage>
</organism>
<dbReference type="UniPathway" id="UPA00588">
    <property type="reaction ID" value="UER00659"/>
</dbReference>
<evidence type="ECO:0000256" key="8">
    <source>
        <dbReference type="ARBA" id="ARBA00022777"/>
    </source>
</evidence>
<dbReference type="PANTHER" id="PTHR45769:SF3">
    <property type="entry name" value="ADENOSINE KINASE"/>
    <property type="match status" value="1"/>
</dbReference>
<evidence type="ECO:0000256" key="4">
    <source>
        <dbReference type="ARBA" id="ARBA00012119"/>
    </source>
</evidence>
<keyword evidence="5 14" id="KW-0808">Transferase</keyword>
<evidence type="ECO:0000256" key="1">
    <source>
        <dbReference type="ARBA" id="ARBA00001946"/>
    </source>
</evidence>
<evidence type="ECO:0000256" key="6">
    <source>
        <dbReference type="ARBA" id="ARBA00022726"/>
    </source>
</evidence>
<dbReference type="GO" id="GO:0005524">
    <property type="term" value="F:ATP binding"/>
    <property type="evidence" value="ECO:0007669"/>
    <property type="project" value="UniProtKB-UniRule"/>
</dbReference>
<evidence type="ECO:0000256" key="3">
    <source>
        <dbReference type="ARBA" id="ARBA00010688"/>
    </source>
</evidence>
<comment type="function">
    <text evidence="14">ATP dependent phosphorylation of adenosine and other related nucleoside analogs to monophosphate derivatives.</text>
</comment>
<comment type="similarity">
    <text evidence="3 14">Belongs to the carbohydrate kinase PfkB family.</text>
</comment>
<keyword evidence="6 14" id="KW-0660">Purine salvage</keyword>
<evidence type="ECO:0000256" key="10">
    <source>
        <dbReference type="ARBA" id="ARBA00022842"/>
    </source>
</evidence>
<dbReference type="GO" id="GO:0005829">
    <property type="term" value="C:cytosol"/>
    <property type="evidence" value="ECO:0007669"/>
    <property type="project" value="TreeGrafter"/>
</dbReference>
<dbReference type="InterPro" id="IPR002173">
    <property type="entry name" value="Carboh/pur_kinase_PfkB_CS"/>
</dbReference>
<dbReference type="Proteomes" id="UP000041254">
    <property type="component" value="Unassembled WGS sequence"/>
</dbReference>
<dbReference type="Gene3D" id="3.30.1110.10">
    <property type="match status" value="1"/>
</dbReference>
<dbReference type="Pfam" id="PF00294">
    <property type="entry name" value="PfkB"/>
    <property type="match status" value="1"/>
</dbReference>
<dbReference type="Gene3D" id="3.40.1190.20">
    <property type="match status" value="1"/>
</dbReference>
<comment type="pathway">
    <text evidence="2 14">Purine metabolism; AMP biosynthesis via salvage pathway; AMP from adenosine: step 1/1.</text>
</comment>
<dbReference type="OrthoDB" id="432447at2759"/>
<evidence type="ECO:0000256" key="11">
    <source>
        <dbReference type="ARBA" id="ARBA00051362"/>
    </source>
</evidence>
<dbReference type="VEuPathDB" id="CryptoDB:Vbra_22771"/>
<dbReference type="PANTHER" id="PTHR45769">
    <property type="entry name" value="ADENOSINE KINASE"/>
    <property type="match status" value="1"/>
</dbReference>
<dbReference type="EMBL" id="CDMY01000691">
    <property type="protein sequence ID" value="CEM30237.1"/>
    <property type="molecule type" value="Genomic_DNA"/>
</dbReference>
<dbReference type="GO" id="GO:0005634">
    <property type="term" value="C:nucleus"/>
    <property type="evidence" value="ECO:0007669"/>
    <property type="project" value="TreeGrafter"/>
</dbReference>
<dbReference type="GO" id="GO:0004001">
    <property type="term" value="F:adenosine kinase activity"/>
    <property type="evidence" value="ECO:0007669"/>
    <property type="project" value="UniProtKB-UniRule"/>
</dbReference>
<evidence type="ECO:0000259" key="15">
    <source>
        <dbReference type="Pfam" id="PF00294"/>
    </source>
</evidence>
<dbReference type="PhylomeDB" id="A0A0G4GJY5"/>
<dbReference type="SUPFAM" id="SSF53613">
    <property type="entry name" value="Ribokinase-like"/>
    <property type="match status" value="1"/>
</dbReference>
<evidence type="ECO:0000256" key="12">
    <source>
        <dbReference type="ARBA" id="ARBA00068771"/>
    </source>
</evidence>
<evidence type="ECO:0000256" key="2">
    <source>
        <dbReference type="ARBA" id="ARBA00004801"/>
    </source>
</evidence>
<dbReference type="InterPro" id="IPR011611">
    <property type="entry name" value="PfkB_dom"/>
</dbReference>
<feature type="domain" description="Carbohydrate kinase PfkB" evidence="15">
    <location>
        <begin position="25"/>
        <end position="338"/>
    </location>
</feature>
<evidence type="ECO:0000313" key="16">
    <source>
        <dbReference type="EMBL" id="CEM30237.1"/>
    </source>
</evidence>
<reference evidence="16 17" key="1">
    <citation type="submission" date="2014-11" db="EMBL/GenBank/DDBJ databases">
        <authorList>
            <person name="Zhu J."/>
            <person name="Qi W."/>
            <person name="Song R."/>
        </authorList>
    </citation>
    <scope>NUCLEOTIDE SEQUENCE [LARGE SCALE GENOMIC DNA]</scope>
</reference>
<dbReference type="GO" id="GO:0044209">
    <property type="term" value="P:AMP salvage"/>
    <property type="evidence" value="ECO:0007669"/>
    <property type="project" value="UniProtKB-UniRule"/>
</dbReference>
<dbReference type="FunFam" id="3.40.1190.20:FF:000076">
    <property type="entry name" value="Adenosine kinase"/>
    <property type="match status" value="1"/>
</dbReference>
<dbReference type="InterPro" id="IPR029056">
    <property type="entry name" value="Ribokinase-like"/>
</dbReference>
<dbReference type="GO" id="GO:0006144">
    <property type="term" value="P:purine nucleobase metabolic process"/>
    <property type="evidence" value="ECO:0007669"/>
    <property type="project" value="TreeGrafter"/>
</dbReference>
<dbReference type="PROSITE" id="PS00584">
    <property type="entry name" value="PFKB_KINASES_2"/>
    <property type="match status" value="1"/>
</dbReference>
<dbReference type="GO" id="GO:0006166">
    <property type="term" value="P:purine ribonucleoside salvage"/>
    <property type="evidence" value="ECO:0007669"/>
    <property type="project" value="UniProtKB-KW"/>
</dbReference>
<sequence>MSEIAVLGMGNPLLDIIADVTPDFLDSYGIKPNNAILAEEKHLPIYADMDAKFSVTYVAGGATLNAIRVCQALLGRPKGTAYIGCIGKDNYGSVMKGIASKEGFIPLFAESDKNPTGSCAVPVVSGERSLVANIAAANDYPIDHLKYKVWEQVEKAKICYSASFFLTVNPPAMLAMADHCAKTNKLYCMNLSAPFLIEFFREPMMQVMPYVDILFGNESECAHFGKVHGIETTDNVAIAKKIAEMPKVNHKRPRMVVVTQGSESTIVATQWKGAGVKVTTYPVEPLERSKLVDTNGAGDAFVGGFLYGLAIDKDLDFCVFMAHYAARHVIQRSGCTFDFTDRPDH</sequence>
<dbReference type="EC" id="2.7.1.20" evidence="4 14"/>